<dbReference type="Proteomes" id="UP000295783">
    <property type="component" value="Unassembled WGS sequence"/>
</dbReference>
<dbReference type="CDD" id="cd13585">
    <property type="entry name" value="PBP2_TMBP_like"/>
    <property type="match status" value="1"/>
</dbReference>
<evidence type="ECO:0000256" key="3">
    <source>
        <dbReference type="SAM" id="SignalP"/>
    </source>
</evidence>
<dbReference type="EMBL" id="SNYW01000006">
    <property type="protein sequence ID" value="TDQ84120.1"/>
    <property type="molecule type" value="Genomic_DNA"/>
</dbReference>
<dbReference type="InterPro" id="IPR050490">
    <property type="entry name" value="Bact_solute-bd_prot1"/>
</dbReference>
<dbReference type="RefSeq" id="WP_243735512.1">
    <property type="nucleotide sequence ID" value="NZ_SNYW01000006.1"/>
</dbReference>
<dbReference type="PANTHER" id="PTHR43649:SF12">
    <property type="entry name" value="DIACETYLCHITOBIOSE BINDING PROTEIN DASA"/>
    <property type="match status" value="1"/>
</dbReference>
<name>A0A4R6WVB9_9PROT</name>
<organism evidence="4 5">
    <name type="scientific">Dongia mobilis</name>
    <dbReference type="NCBI Taxonomy" id="578943"/>
    <lineage>
        <taxon>Bacteria</taxon>
        <taxon>Pseudomonadati</taxon>
        <taxon>Pseudomonadota</taxon>
        <taxon>Alphaproteobacteria</taxon>
        <taxon>Rhodospirillales</taxon>
        <taxon>Dongiaceae</taxon>
        <taxon>Dongia</taxon>
    </lineage>
</organism>
<reference evidence="4 5" key="1">
    <citation type="submission" date="2019-03" db="EMBL/GenBank/DDBJ databases">
        <title>Genomic Encyclopedia of Type Strains, Phase III (KMG-III): the genomes of soil and plant-associated and newly described type strains.</title>
        <authorList>
            <person name="Whitman W."/>
        </authorList>
    </citation>
    <scope>NUCLEOTIDE SEQUENCE [LARGE SCALE GENOMIC DNA]</scope>
    <source>
        <strain evidence="4 5">CGMCC 1.7660</strain>
    </source>
</reference>
<feature type="signal peptide" evidence="3">
    <location>
        <begin position="1"/>
        <end position="21"/>
    </location>
</feature>
<dbReference type="AlphaFoldDB" id="A0A4R6WVB9"/>
<dbReference type="PANTHER" id="PTHR43649">
    <property type="entry name" value="ARABINOSE-BINDING PROTEIN-RELATED"/>
    <property type="match status" value="1"/>
</dbReference>
<comment type="subcellular location">
    <subcellularLocation>
        <location evidence="1">Periplasm</location>
    </subcellularLocation>
</comment>
<comment type="caution">
    <text evidence="4">The sequence shown here is derived from an EMBL/GenBank/DDBJ whole genome shotgun (WGS) entry which is preliminary data.</text>
</comment>
<comment type="similarity">
    <text evidence="2">Belongs to the bacterial solute-binding protein 1 family.</text>
</comment>
<accession>A0A4R6WVB9</accession>
<dbReference type="Gene3D" id="3.40.190.10">
    <property type="entry name" value="Periplasmic binding protein-like II"/>
    <property type="match status" value="2"/>
</dbReference>
<evidence type="ECO:0000256" key="1">
    <source>
        <dbReference type="ARBA" id="ARBA00004418"/>
    </source>
</evidence>
<sequence>MFKKLLLGSVLALGFAGNASAETINILMEGVPDTEFVKQLVPEFTKETGIEVNLEVVNYAEMHTKLVPQLVAPKGSYSAIVVDFYWVGEFVKAGWMQPLDDRIKADNIDTSVYIPALMDLVGQVDGTTYMLPFYNYAMGLTYRTDLLADPQNQADFKAKYGMDLKVPATWDEYLKQVEFFTRDGMHGVVNQGLRPDPIAMEWSNYLFANGGEYHDANWNPTLNNEAGVKAVEQYKTMIDKYGPVGSASFSFDEAFNVMAQGKAYSYITYNFFRTAYDDPSKSAVVGKVEIMPVPGPTPEQGGSLNGAWGWAIPKSSPNPDAAWTFLKWVESKEIAKKRALAGGSPTRTDVFDDPDLNAKYAYYPALKQMLLTSHNFPVFTYTPQLVEVLGRELSLAVAGEKTASDALAAIEAEMAELARKDGKLK</sequence>
<keyword evidence="5" id="KW-1185">Reference proteome</keyword>
<dbReference type="SUPFAM" id="SSF53850">
    <property type="entry name" value="Periplasmic binding protein-like II"/>
    <property type="match status" value="1"/>
</dbReference>
<evidence type="ECO:0000313" key="5">
    <source>
        <dbReference type="Proteomes" id="UP000295783"/>
    </source>
</evidence>
<proteinExistence type="inferred from homology"/>
<evidence type="ECO:0000313" key="4">
    <source>
        <dbReference type="EMBL" id="TDQ84120.1"/>
    </source>
</evidence>
<keyword evidence="3" id="KW-0732">Signal</keyword>
<dbReference type="InterPro" id="IPR006059">
    <property type="entry name" value="SBP"/>
</dbReference>
<protein>
    <submittedName>
        <fullName evidence="4">Carbohydrate ABC transporter substrate-binding protein (CUT1 family)</fullName>
    </submittedName>
</protein>
<dbReference type="GO" id="GO:0042597">
    <property type="term" value="C:periplasmic space"/>
    <property type="evidence" value="ECO:0007669"/>
    <property type="project" value="UniProtKB-SubCell"/>
</dbReference>
<dbReference type="Pfam" id="PF01547">
    <property type="entry name" value="SBP_bac_1"/>
    <property type="match status" value="1"/>
</dbReference>
<evidence type="ECO:0000256" key="2">
    <source>
        <dbReference type="ARBA" id="ARBA00008520"/>
    </source>
</evidence>
<gene>
    <name evidence="4" type="ORF">A8950_0668</name>
</gene>
<feature type="chain" id="PRO_5020848764" evidence="3">
    <location>
        <begin position="22"/>
        <end position="425"/>
    </location>
</feature>